<dbReference type="Ensembl" id="ENSCPGT00000002017.1">
    <property type="protein sequence ID" value="ENSCPGP00000001836.1"/>
    <property type="gene ID" value="ENSCPGG00000001380.1"/>
</dbReference>
<dbReference type="PANTHER" id="PTHR14058:SF5">
    <property type="entry name" value="AMYLOID BETA PRECURSOR PROTEIN BINDING FAMILY B MEMBER 1"/>
    <property type="match status" value="1"/>
</dbReference>
<dbReference type="InterPro" id="IPR039576">
    <property type="entry name" value="APBB1/2/3"/>
</dbReference>
<organism evidence="2 3">
    <name type="scientific">Calidris pygmaea</name>
    <name type="common">Spoon-billed sandpiper</name>
    <dbReference type="NCBI Taxonomy" id="425635"/>
    <lineage>
        <taxon>Eukaryota</taxon>
        <taxon>Metazoa</taxon>
        <taxon>Chordata</taxon>
        <taxon>Craniata</taxon>
        <taxon>Vertebrata</taxon>
        <taxon>Euteleostomi</taxon>
        <taxon>Archelosauria</taxon>
        <taxon>Archosauria</taxon>
        <taxon>Dinosauria</taxon>
        <taxon>Saurischia</taxon>
        <taxon>Theropoda</taxon>
        <taxon>Coelurosauria</taxon>
        <taxon>Aves</taxon>
        <taxon>Neognathae</taxon>
        <taxon>Neoaves</taxon>
        <taxon>Charadriiformes</taxon>
        <taxon>Scolopacidae</taxon>
        <taxon>Calidris</taxon>
    </lineage>
</organism>
<accession>A0A8C3J1Y7</accession>
<reference evidence="2" key="2">
    <citation type="submission" date="2025-09" db="UniProtKB">
        <authorList>
            <consortium name="Ensembl"/>
        </authorList>
    </citation>
    <scope>IDENTIFICATION</scope>
</reference>
<dbReference type="SUPFAM" id="SSF50729">
    <property type="entry name" value="PH domain-like"/>
    <property type="match status" value="1"/>
</dbReference>
<dbReference type="AlphaFoldDB" id="A0A8C3J1Y7"/>
<feature type="region of interest" description="Disordered" evidence="1">
    <location>
        <begin position="1"/>
        <end position="32"/>
    </location>
</feature>
<dbReference type="GO" id="GO:0005634">
    <property type="term" value="C:nucleus"/>
    <property type="evidence" value="ECO:0007669"/>
    <property type="project" value="TreeGrafter"/>
</dbReference>
<evidence type="ECO:0000256" key="1">
    <source>
        <dbReference type="SAM" id="MobiDB-lite"/>
    </source>
</evidence>
<sequence length="115" mass="12128">MGLGCRVPPAPGFGGRGGGCAPHPAPHPAPLSAPQRFWVRSLGWVEMSEEELSPGRSSVAIPPPQLPVPPPQGRALLLLLEGRTLELVDPQDQTLLHAQPVAAIRVWGVGRDSGR</sequence>
<reference evidence="2" key="1">
    <citation type="submission" date="2025-08" db="UniProtKB">
        <authorList>
            <consortium name="Ensembl"/>
        </authorList>
    </citation>
    <scope>IDENTIFICATION</scope>
</reference>
<dbReference type="GO" id="GO:0005737">
    <property type="term" value="C:cytoplasm"/>
    <property type="evidence" value="ECO:0007669"/>
    <property type="project" value="TreeGrafter"/>
</dbReference>
<protein>
    <submittedName>
        <fullName evidence="2">Uncharacterized protein</fullName>
    </submittedName>
</protein>
<dbReference type="Gene3D" id="2.30.29.30">
    <property type="entry name" value="Pleckstrin-homology domain (PH domain)/Phosphotyrosine-binding domain (PTB)"/>
    <property type="match status" value="1"/>
</dbReference>
<dbReference type="GO" id="GO:0001540">
    <property type="term" value="F:amyloid-beta binding"/>
    <property type="evidence" value="ECO:0007669"/>
    <property type="project" value="InterPro"/>
</dbReference>
<dbReference type="GO" id="GO:0006355">
    <property type="term" value="P:regulation of DNA-templated transcription"/>
    <property type="evidence" value="ECO:0007669"/>
    <property type="project" value="TreeGrafter"/>
</dbReference>
<dbReference type="Proteomes" id="UP000694419">
    <property type="component" value="Unplaced"/>
</dbReference>
<name>A0A8C3J1Y7_9CHAR</name>
<keyword evidence="3" id="KW-1185">Reference proteome</keyword>
<dbReference type="PANTHER" id="PTHR14058">
    <property type="entry name" value="AMYLOID BETA A4 PRECURSOR PROTEIN-BINDING FAMILY B"/>
    <property type="match status" value="1"/>
</dbReference>
<proteinExistence type="predicted"/>
<evidence type="ECO:0000313" key="2">
    <source>
        <dbReference type="Ensembl" id="ENSCPGP00000001836.1"/>
    </source>
</evidence>
<evidence type="ECO:0000313" key="3">
    <source>
        <dbReference type="Proteomes" id="UP000694419"/>
    </source>
</evidence>
<dbReference type="InterPro" id="IPR011993">
    <property type="entry name" value="PH-like_dom_sf"/>
</dbReference>